<dbReference type="EMBL" id="JBGCBD010000002">
    <property type="protein sequence ID" value="MEY9814381.1"/>
    <property type="molecule type" value="Genomic_DNA"/>
</dbReference>
<evidence type="ECO:0000313" key="2">
    <source>
        <dbReference type="Proteomes" id="UP001565447"/>
    </source>
</evidence>
<organism evidence="1 2">
    <name type="scientific">Streptomyces albogriseolus</name>
    <dbReference type="NCBI Taxonomy" id="1887"/>
    <lineage>
        <taxon>Bacteria</taxon>
        <taxon>Bacillati</taxon>
        <taxon>Actinomycetota</taxon>
        <taxon>Actinomycetes</taxon>
        <taxon>Kitasatosporales</taxon>
        <taxon>Streptomycetaceae</taxon>
        <taxon>Streptomyces</taxon>
        <taxon>Streptomyces albogriseolus group</taxon>
    </lineage>
</organism>
<proteinExistence type="predicted"/>
<name>A0ACC6USL3_STRAO</name>
<gene>
    <name evidence="1" type="ORF">RKD21_004638</name>
</gene>
<sequence length="141" mass="15868">MRAFIACIKATHRSNWDICKKNGIWGVPGASNNARKAAEMVQAGDMIFVWFANGSSRDGGLRAKIEASAASNLAREAPWPDADRYSHTFPMKVVRDLEICIPDRFPGNKTSEVFGVENIWLNWGFWHIRDAGVVENLDQRF</sequence>
<accession>A0ACC6USL3</accession>
<protein>
    <submittedName>
        <fullName evidence="1">Uncharacterized protein</fullName>
    </submittedName>
</protein>
<dbReference type="Proteomes" id="UP001565447">
    <property type="component" value="Unassembled WGS sequence"/>
</dbReference>
<reference evidence="1" key="1">
    <citation type="submission" date="2024-07" db="EMBL/GenBank/DDBJ databases">
        <title>Genome sequencing of plant associated microbes to promote plant fitness in Sorghum bicolor and Oryza sativa.</title>
        <authorList>
            <person name="Coleman-Derr D."/>
        </authorList>
    </citation>
    <scope>NUCLEOTIDE SEQUENCE</scope>
    <source>
        <strain evidence="1">SAI-173</strain>
    </source>
</reference>
<keyword evidence="2" id="KW-1185">Reference proteome</keyword>
<evidence type="ECO:0000313" key="1">
    <source>
        <dbReference type="EMBL" id="MEY9814381.1"/>
    </source>
</evidence>
<comment type="caution">
    <text evidence="1">The sequence shown here is derived from an EMBL/GenBank/DDBJ whole genome shotgun (WGS) entry which is preliminary data.</text>
</comment>